<dbReference type="AlphaFoldDB" id="A0AAP5T9U6"/>
<name>A0AAP5T9U6_9MICC</name>
<organism evidence="1 2">
    <name type="scientific">Micrococcus yunnanensis</name>
    <dbReference type="NCBI Taxonomy" id="566027"/>
    <lineage>
        <taxon>Bacteria</taxon>
        <taxon>Bacillati</taxon>
        <taxon>Actinomycetota</taxon>
        <taxon>Actinomycetes</taxon>
        <taxon>Micrococcales</taxon>
        <taxon>Micrococcaceae</taxon>
        <taxon>Micrococcus</taxon>
    </lineage>
</organism>
<gene>
    <name evidence="1" type="ORF">R4064_04685</name>
</gene>
<reference evidence="1" key="1">
    <citation type="submission" date="2023-10" db="EMBL/GenBank/DDBJ databases">
        <title>Development of a sustainable strategy for remediation of hydrocarbon-contaminated territories based on the waste exchange concept.</title>
        <authorList>
            <person name="Krivoruchko A."/>
        </authorList>
    </citation>
    <scope>NUCLEOTIDE SEQUENCE</scope>
    <source>
        <strain evidence="1">IEGM 1325</strain>
    </source>
</reference>
<protein>
    <submittedName>
        <fullName evidence="1">Uncharacterized protein</fullName>
    </submittedName>
</protein>
<dbReference type="EMBL" id="JAWLUK010000006">
    <property type="protein sequence ID" value="MDV7176945.1"/>
    <property type="molecule type" value="Genomic_DNA"/>
</dbReference>
<dbReference type="RefSeq" id="WP_163721049.1">
    <property type="nucleotide sequence ID" value="NZ_JAWLUK010000006.1"/>
</dbReference>
<proteinExistence type="predicted"/>
<accession>A0AAP5T9U6</accession>
<dbReference type="Proteomes" id="UP001185728">
    <property type="component" value="Unassembled WGS sequence"/>
</dbReference>
<comment type="caution">
    <text evidence="1">The sequence shown here is derived from an EMBL/GenBank/DDBJ whole genome shotgun (WGS) entry which is preliminary data.</text>
</comment>
<evidence type="ECO:0000313" key="2">
    <source>
        <dbReference type="Proteomes" id="UP001185728"/>
    </source>
</evidence>
<sequence length="328" mass="35626">MPTPTPENPLIWSSETLATRLLTALGAAHPEEYSRALSELTGFSLDPADPATFICEDQRIDQRFRTVSGQEVIVEVKVDHQATAEQLGRYAALAEGACRVMVVPDAAAPDVREATTKQRDWAVVTWSDLLGRLMDVNPLVARLERDVRVMASDPGAKAVTRRALHVLLPVKHERLKVEAGTTGRNWPCLNITATDGWVFGQVERTGAAVPPQFQAKVGFTISPEEQEAGPAAACMGEALRQAWQAAVALESEGRFSISRHGGASKMQKLYGTDFPYQARGYVGDYVGIYSTPLSDPEDALAQVVALGERMLVIADEKWGRREAAASEG</sequence>
<evidence type="ECO:0000313" key="1">
    <source>
        <dbReference type="EMBL" id="MDV7176945.1"/>
    </source>
</evidence>